<feature type="transmembrane region" description="Helical" evidence="6">
    <location>
        <begin position="296"/>
        <end position="320"/>
    </location>
</feature>
<evidence type="ECO:0000256" key="2">
    <source>
        <dbReference type="ARBA" id="ARBA00022475"/>
    </source>
</evidence>
<feature type="transmembrane region" description="Helical" evidence="6">
    <location>
        <begin position="387"/>
        <end position="407"/>
    </location>
</feature>
<dbReference type="KEGG" id="sbae:DSM104329_01381"/>
<keyword evidence="4 6" id="KW-1133">Transmembrane helix</keyword>
<feature type="transmembrane region" description="Helical" evidence="6">
    <location>
        <begin position="181"/>
        <end position="200"/>
    </location>
</feature>
<feature type="transmembrane region" description="Helical" evidence="6">
    <location>
        <begin position="17"/>
        <end position="35"/>
    </location>
</feature>
<feature type="transmembrane region" description="Helical" evidence="6">
    <location>
        <begin position="362"/>
        <end position="381"/>
    </location>
</feature>
<evidence type="ECO:0000256" key="6">
    <source>
        <dbReference type="SAM" id="Phobius"/>
    </source>
</evidence>
<keyword evidence="3 6" id="KW-0812">Transmembrane</keyword>
<dbReference type="AlphaFoldDB" id="A0A9E6XV07"/>
<feature type="transmembrane region" description="Helical" evidence="6">
    <location>
        <begin position="252"/>
        <end position="275"/>
    </location>
</feature>
<evidence type="ECO:0000313" key="7">
    <source>
        <dbReference type="EMBL" id="UGS34997.1"/>
    </source>
</evidence>
<dbReference type="Pfam" id="PF01943">
    <property type="entry name" value="Polysacc_synt"/>
    <property type="match status" value="1"/>
</dbReference>
<dbReference type="InterPro" id="IPR002797">
    <property type="entry name" value="Polysacc_synth"/>
</dbReference>
<dbReference type="InterPro" id="IPR050833">
    <property type="entry name" value="Poly_Biosynth_Transport"/>
</dbReference>
<feature type="transmembrane region" description="Helical" evidence="6">
    <location>
        <begin position="332"/>
        <end position="355"/>
    </location>
</feature>
<dbReference type="GO" id="GO:0005886">
    <property type="term" value="C:plasma membrane"/>
    <property type="evidence" value="ECO:0007669"/>
    <property type="project" value="UniProtKB-SubCell"/>
</dbReference>
<evidence type="ECO:0000256" key="5">
    <source>
        <dbReference type="ARBA" id="ARBA00023136"/>
    </source>
</evidence>
<reference evidence="7" key="1">
    <citation type="journal article" date="2022" name="Int. J. Syst. Evol. Microbiol.">
        <title>Pseudomonas aegrilactucae sp. nov. and Pseudomonas morbosilactucae sp. nov., pathogens causing bacterial rot of lettuce in Japan.</title>
        <authorList>
            <person name="Sawada H."/>
            <person name="Fujikawa T."/>
            <person name="Satou M."/>
        </authorList>
    </citation>
    <scope>NUCLEOTIDE SEQUENCE</scope>
    <source>
        <strain evidence="7">0166_1</strain>
    </source>
</reference>
<feature type="transmembrane region" description="Helical" evidence="6">
    <location>
        <begin position="86"/>
        <end position="110"/>
    </location>
</feature>
<keyword evidence="2" id="KW-1003">Cell membrane</keyword>
<dbReference type="Proteomes" id="UP001162834">
    <property type="component" value="Chromosome"/>
</dbReference>
<keyword evidence="5 6" id="KW-0472">Membrane</keyword>
<dbReference type="PANTHER" id="PTHR30250:SF11">
    <property type="entry name" value="O-ANTIGEN TRANSPORTER-RELATED"/>
    <property type="match status" value="1"/>
</dbReference>
<protein>
    <recommendedName>
        <fullName evidence="9">Polysaccharide biosynthesis protein C-terminal domain-containing protein</fullName>
    </recommendedName>
</protein>
<evidence type="ECO:0008006" key="9">
    <source>
        <dbReference type="Google" id="ProtNLM"/>
    </source>
</evidence>
<dbReference type="RefSeq" id="WP_259314662.1">
    <property type="nucleotide sequence ID" value="NZ_CP087164.1"/>
</dbReference>
<name>A0A9E6XV07_9ACTN</name>
<dbReference type="EMBL" id="CP087164">
    <property type="protein sequence ID" value="UGS34997.1"/>
    <property type="molecule type" value="Genomic_DNA"/>
</dbReference>
<evidence type="ECO:0000256" key="1">
    <source>
        <dbReference type="ARBA" id="ARBA00004651"/>
    </source>
</evidence>
<sequence>MPRDAERPTVARGSAPLFWAQVGGNLGLLAALVPITRSLGPEGRGTVAFVTVTAIVSATLARLGVTEAMTVFAAQRPLERSRLLSNVLLSVTVVECVAAGLVCGVMLAFPGLRPPGVGDPELLALACGMLASGLADAGYMFVLGCSRFRLHSAVTIAMAWGYAAATTLVTLTVGLTVLRAIVLWVAFQVIKAFLLLAASIRAEGLGAPGAKLLRECVIFGLGAWIGTLSTAFSQRIDQLLVALIASEAVLGIYATAVNAFEILLYLAGAAATAILPLGARAGAGARTAEILRTYRAVTMLTAAGIVVAAIVGTQLIPLVFGAPFEASNGPFLWLLPGALGFVALSIFSSALVAAFAPRRSSAGPLVSLVVGLVLDILLIPSHGATGAAIATTSAMLAGGATSLVLYATRDRFSPGALLIPRRGDLALLRALARPFSRMGRVGPA</sequence>
<feature type="transmembrane region" description="Helical" evidence="6">
    <location>
        <begin position="154"/>
        <end position="175"/>
    </location>
</feature>
<evidence type="ECO:0000313" key="8">
    <source>
        <dbReference type="Proteomes" id="UP001162834"/>
    </source>
</evidence>
<evidence type="ECO:0000256" key="4">
    <source>
        <dbReference type="ARBA" id="ARBA00022989"/>
    </source>
</evidence>
<evidence type="ECO:0000256" key="3">
    <source>
        <dbReference type="ARBA" id="ARBA00022692"/>
    </source>
</evidence>
<gene>
    <name evidence="7" type="ORF">DSM104329_01381</name>
</gene>
<feature type="transmembrane region" description="Helical" evidence="6">
    <location>
        <begin position="122"/>
        <end position="142"/>
    </location>
</feature>
<organism evidence="7 8">
    <name type="scientific">Capillimicrobium parvum</name>
    <dbReference type="NCBI Taxonomy" id="2884022"/>
    <lineage>
        <taxon>Bacteria</taxon>
        <taxon>Bacillati</taxon>
        <taxon>Actinomycetota</taxon>
        <taxon>Thermoleophilia</taxon>
        <taxon>Solirubrobacterales</taxon>
        <taxon>Capillimicrobiaceae</taxon>
        <taxon>Capillimicrobium</taxon>
    </lineage>
</organism>
<keyword evidence="8" id="KW-1185">Reference proteome</keyword>
<proteinExistence type="predicted"/>
<feature type="transmembrane region" description="Helical" evidence="6">
    <location>
        <begin position="47"/>
        <end position="65"/>
    </location>
</feature>
<accession>A0A9E6XV07</accession>
<comment type="subcellular location">
    <subcellularLocation>
        <location evidence="1">Cell membrane</location>
        <topology evidence="1">Multi-pass membrane protein</topology>
    </subcellularLocation>
</comment>
<dbReference type="PANTHER" id="PTHR30250">
    <property type="entry name" value="PST FAMILY PREDICTED COLANIC ACID TRANSPORTER"/>
    <property type="match status" value="1"/>
</dbReference>